<feature type="non-terminal residue" evidence="2">
    <location>
        <position position="1"/>
    </location>
</feature>
<reference evidence="2 3" key="1">
    <citation type="journal article" date="2015" name="Parasit. Vectors">
        <title>Draft genome of the scabies mite.</title>
        <authorList>
            <person name="Rider S.D.Jr."/>
            <person name="Morgan M.S."/>
            <person name="Arlian L.G."/>
        </authorList>
    </citation>
    <scope>NUCLEOTIDE SEQUENCE [LARGE SCALE GENOMIC DNA]</scope>
    <source>
        <strain evidence="2">Arlian Lab</strain>
    </source>
</reference>
<name>A0A132AD68_SARSC</name>
<dbReference type="Proteomes" id="UP000616769">
    <property type="component" value="Unassembled WGS sequence"/>
</dbReference>
<feature type="compositionally biased region" description="Low complexity" evidence="1">
    <location>
        <begin position="110"/>
        <end position="124"/>
    </location>
</feature>
<dbReference type="VEuPathDB" id="VectorBase:SSCA001785"/>
<evidence type="ECO:0000313" key="2">
    <source>
        <dbReference type="EMBL" id="KPM08799.1"/>
    </source>
</evidence>
<dbReference type="EMBL" id="JXLN01012715">
    <property type="protein sequence ID" value="KPM08799.1"/>
    <property type="molecule type" value="Genomic_DNA"/>
</dbReference>
<dbReference type="OrthoDB" id="6516586at2759"/>
<evidence type="ECO:0000313" key="3">
    <source>
        <dbReference type="Proteomes" id="UP000616769"/>
    </source>
</evidence>
<sequence>MITPTTTIVPVTNTIATIKPSLPFFNLSINKYIPNTLNAKTSPNGEITVINGKPVSSILYEQEFQPQQLIASIQPYLMSTTVENLKSLKNFDTISSTTMRSLIQSIQQSSPLSSLSSPSSSPSLKIQNESNRTSEEKMISERTNIEIKISPKISNASNGKKSGKNKTKLNQQNALQFGAKILNLSNSSDKFGFRSAGNTSSSSSSSSLSSSPSSSSSTTMPTLTTAIPPTYFTTVPFATETKSSIVQI</sequence>
<feature type="region of interest" description="Disordered" evidence="1">
    <location>
        <begin position="110"/>
        <end position="166"/>
    </location>
</feature>
<comment type="caution">
    <text evidence="2">The sequence shown here is derived from an EMBL/GenBank/DDBJ whole genome shotgun (WGS) entry which is preliminary data.</text>
</comment>
<evidence type="ECO:0000256" key="1">
    <source>
        <dbReference type="SAM" id="MobiDB-lite"/>
    </source>
</evidence>
<proteinExistence type="predicted"/>
<feature type="compositionally biased region" description="Basic and acidic residues" evidence="1">
    <location>
        <begin position="132"/>
        <end position="145"/>
    </location>
</feature>
<protein>
    <submittedName>
        <fullName evidence="2">Uncharacterized protein</fullName>
    </submittedName>
</protein>
<gene>
    <name evidence="2" type="ORF">QR98_0073240</name>
</gene>
<dbReference type="AlphaFoldDB" id="A0A132AD68"/>
<accession>A0A132AD68</accession>
<feature type="compositionally biased region" description="Low complexity" evidence="1">
    <location>
        <begin position="199"/>
        <end position="225"/>
    </location>
</feature>
<feature type="region of interest" description="Disordered" evidence="1">
    <location>
        <begin position="194"/>
        <end position="225"/>
    </location>
</feature>
<organism evidence="2 3">
    <name type="scientific">Sarcoptes scabiei</name>
    <name type="common">Itch mite</name>
    <name type="synonym">Acarus scabiei</name>
    <dbReference type="NCBI Taxonomy" id="52283"/>
    <lineage>
        <taxon>Eukaryota</taxon>
        <taxon>Metazoa</taxon>
        <taxon>Ecdysozoa</taxon>
        <taxon>Arthropoda</taxon>
        <taxon>Chelicerata</taxon>
        <taxon>Arachnida</taxon>
        <taxon>Acari</taxon>
        <taxon>Acariformes</taxon>
        <taxon>Sarcoptiformes</taxon>
        <taxon>Astigmata</taxon>
        <taxon>Psoroptidia</taxon>
        <taxon>Sarcoptoidea</taxon>
        <taxon>Sarcoptidae</taxon>
        <taxon>Sarcoptinae</taxon>
        <taxon>Sarcoptes</taxon>
    </lineage>
</organism>